<accession>A0A271J196</accession>
<evidence type="ECO:0008006" key="3">
    <source>
        <dbReference type="Google" id="ProtNLM"/>
    </source>
</evidence>
<proteinExistence type="predicted"/>
<keyword evidence="2" id="KW-1185">Reference proteome</keyword>
<dbReference type="EMBL" id="MQWD01000001">
    <property type="protein sequence ID" value="PAP77087.1"/>
    <property type="molecule type" value="Genomic_DNA"/>
</dbReference>
<reference evidence="1 2" key="1">
    <citation type="submission" date="2016-11" db="EMBL/GenBank/DDBJ databases">
        <title>Study of marine rhodopsin-containing bacteria.</title>
        <authorList>
            <person name="Yoshizawa S."/>
            <person name="Kumagai Y."/>
            <person name="Kogure K."/>
        </authorList>
    </citation>
    <scope>NUCLEOTIDE SEQUENCE [LARGE SCALE GENOMIC DNA]</scope>
    <source>
        <strain evidence="1 2">SAORIC-28</strain>
    </source>
</reference>
<dbReference type="AlphaFoldDB" id="A0A271J196"/>
<organism evidence="1 2">
    <name type="scientific">Rubrivirga marina</name>
    <dbReference type="NCBI Taxonomy" id="1196024"/>
    <lineage>
        <taxon>Bacteria</taxon>
        <taxon>Pseudomonadati</taxon>
        <taxon>Rhodothermota</taxon>
        <taxon>Rhodothermia</taxon>
        <taxon>Rhodothermales</taxon>
        <taxon>Rubricoccaceae</taxon>
        <taxon>Rubrivirga</taxon>
    </lineage>
</organism>
<sequence>MLSASGWTGRRETRTSRCRHDVQALLSVFRSDPDKRLRVMALRGLEAAGGVVATLRDEAGAELGRPVDPRARHLLIAILVDHYGAHALRNDRAVAALAQAASTDPGR</sequence>
<dbReference type="Proteomes" id="UP000216339">
    <property type="component" value="Unassembled WGS sequence"/>
</dbReference>
<name>A0A271J196_9BACT</name>
<evidence type="ECO:0000313" key="1">
    <source>
        <dbReference type="EMBL" id="PAP77087.1"/>
    </source>
</evidence>
<evidence type="ECO:0000313" key="2">
    <source>
        <dbReference type="Proteomes" id="UP000216339"/>
    </source>
</evidence>
<protein>
    <recommendedName>
        <fullName evidence="3">HEAT repeat domain-containing protein</fullName>
    </recommendedName>
</protein>
<comment type="caution">
    <text evidence="1">The sequence shown here is derived from an EMBL/GenBank/DDBJ whole genome shotgun (WGS) entry which is preliminary data.</text>
</comment>
<gene>
    <name evidence="1" type="ORF">BSZ37_11945</name>
</gene>